<name>W0ETA1_9BACT</name>
<dbReference type="eggNOG" id="COG5661">
    <property type="taxonomic scope" value="Bacteria"/>
</dbReference>
<dbReference type="OrthoDB" id="5431540at2"/>
<dbReference type="EMBL" id="CP007035">
    <property type="protein sequence ID" value="AHF14055.1"/>
    <property type="molecule type" value="Genomic_DNA"/>
</dbReference>
<dbReference type="Proteomes" id="UP000003586">
    <property type="component" value="Chromosome"/>
</dbReference>
<dbReference type="STRING" id="929713.NIASO_00290"/>
<protein>
    <recommendedName>
        <fullName evidence="3">DUF922 domain-containing protein</fullName>
    </recommendedName>
</protein>
<dbReference type="KEGG" id="nso:NIASO_00290"/>
<dbReference type="InterPro" id="IPR010321">
    <property type="entry name" value="DUF922"/>
</dbReference>
<sequence length="203" mass="23203">MRVIGLVYFLLTASALSGQVKPDARAIEWSSGRVLRVSDFKVVKEGHSAPESLGGNQAVTRTGFLYTSTQINSGKEKGRNRIKVQALMYPQHSYIRAGVLKAAPSAIAYLMNHEQKHFDISEIYARQAARFLQTHRFTKNYGPEITNEMKRLFKEAAAFQKRYDDETNNGRSRAKQQLWDKYIHEKLKEVSAYSQKDFLLNVQ</sequence>
<dbReference type="AlphaFoldDB" id="W0ETA1"/>
<evidence type="ECO:0000313" key="2">
    <source>
        <dbReference type="Proteomes" id="UP000003586"/>
    </source>
</evidence>
<keyword evidence="2" id="KW-1185">Reference proteome</keyword>
<proteinExistence type="predicted"/>
<dbReference type="HOGENOM" id="CLU_107487_0_0_10"/>
<evidence type="ECO:0000313" key="1">
    <source>
        <dbReference type="EMBL" id="AHF14055.1"/>
    </source>
</evidence>
<accession>W0ETA1</accession>
<gene>
    <name evidence="1" type="ORF">NIASO_00290</name>
</gene>
<evidence type="ECO:0008006" key="3">
    <source>
        <dbReference type="Google" id="ProtNLM"/>
    </source>
</evidence>
<organism evidence="1 2">
    <name type="scientific">Niabella soli DSM 19437</name>
    <dbReference type="NCBI Taxonomy" id="929713"/>
    <lineage>
        <taxon>Bacteria</taxon>
        <taxon>Pseudomonadati</taxon>
        <taxon>Bacteroidota</taxon>
        <taxon>Chitinophagia</taxon>
        <taxon>Chitinophagales</taxon>
        <taxon>Chitinophagaceae</taxon>
        <taxon>Niabella</taxon>
    </lineage>
</organism>
<reference evidence="1 2" key="1">
    <citation type="submission" date="2013-12" db="EMBL/GenBank/DDBJ databases">
        <authorList>
            <consortium name="DOE Joint Genome Institute"/>
            <person name="Eisen J."/>
            <person name="Huntemann M."/>
            <person name="Han J."/>
            <person name="Chen A."/>
            <person name="Kyrpides N."/>
            <person name="Mavromatis K."/>
            <person name="Markowitz V."/>
            <person name="Palaniappan K."/>
            <person name="Ivanova N."/>
            <person name="Schaumberg A."/>
            <person name="Pati A."/>
            <person name="Liolios K."/>
            <person name="Nordberg H.P."/>
            <person name="Cantor M.N."/>
            <person name="Hua S.X."/>
            <person name="Woyke T."/>
        </authorList>
    </citation>
    <scope>NUCLEOTIDE SEQUENCE [LARGE SCALE GENOMIC DNA]</scope>
    <source>
        <strain evidence="2">DSM 19437</strain>
    </source>
</reference>
<dbReference type="Pfam" id="PF06037">
    <property type="entry name" value="DUF922"/>
    <property type="match status" value="1"/>
</dbReference>